<dbReference type="SUPFAM" id="SSF46894">
    <property type="entry name" value="C-terminal effector domain of the bipartite response regulators"/>
    <property type="match status" value="1"/>
</dbReference>
<dbReference type="GO" id="GO:0003677">
    <property type="term" value="F:DNA binding"/>
    <property type="evidence" value="ECO:0007669"/>
    <property type="project" value="UniProtKB-KW"/>
</dbReference>
<dbReference type="InterPro" id="IPR016032">
    <property type="entry name" value="Sig_transdc_resp-reg_C-effctor"/>
</dbReference>
<evidence type="ECO:0000256" key="3">
    <source>
        <dbReference type="ARBA" id="ARBA00023163"/>
    </source>
</evidence>
<evidence type="ECO:0000313" key="5">
    <source>
        <dbReference type="EMBL" id="CDF78907.1"/>
    </source>
</evidence>
<organism evidence="5 6">
    <name type="scientific">Formosa agariphila (strain DSM 15362 / KCTC 12365 / LMG 23005 / KMM 3901 / M-2Alg 35-1)</name>
    <dbReference type="NCBI Taxonomy" id="1347342"/>
    <lineage>
        <taxon>Bacteria</taxon>
        <taxon>Pseudomonadati</taxon>
        <taxon>Bacteroidota</taxon>
        <taxon>Flavobacteriia</taxon>
        <taxon>Flavobacteriales</taxon>
        <taxon>Flavobacteriaceae</taxon>
        <taxon>Formosa</taxon>
    </lineage>
</organism>
<dbReference type="STRING" id="1347342.BN863_11950"/>
<evidence type="ECO:0000256" key="2">
    <source>
        <dbReference type="ARBA" id="ARBA00023125"/>
    </source>
</evidence>
<evidence type="ECO:0000313" key="6">
    <source>
        <dbReference type="Proteomes" id="UP000016160"/>
    </source>
</evidence>
<dbReference type="PANTHER" id="PTHR44688:SF16">
    <property type="entry name" value="DNA-BINDING TRANSCRIPTIONAL ACTIVATOR DEVR_DOSR"/>
    <property type="match status" value="1"/>
</dbReference>
<feature type="domain" description="HTH luxR-type" evidence="4">
    <location>
        <begin position="198"/>
        <end position="263"/>
    </location>
</feature>
<dbReference type="InterPro" id="IPR036388">
    <property type="entry name" value="WH-like_DNA-bd_sf"/>
</dbReference>
<name>T2KJ48_FORAG</name>
<dbReference type="eggNOG" id="COG2197">
    <property type="taxonomic scope" value="Bacteria"/>
</dbReference>
<dbReference type="InterPro" id="IPR000792">
    <property type="entry name" value="Tscrpt_reg_LuxR_C"/>
</dbReference>
<dbReference type="CDD" id="cd06170">
    <property type="entry name" value="LuxR_C_like"/>
    <property type="match status" value="1"/>
</dbReference>
<dbReference type="RefSeq" id="WP_051774570.1">
    <property type="nucleotide sequence ID" value="NZ_HG315671.1"/>
</dbReference>
<keyword evidence="1" id="KW-0805">Transcription regulation</keyword>
<dbReference type="PROSITE" id="PS00622">
    <property type="entry name" value="HTH_LUXR_1"/>
    <property type="match status" value="1"/>
</dbReference>
<dbReference type="AlphaFoldDB" id="T2KJ48"/>
<dbReference type="OrthoDB" id="965844at2"/>
<evidence type="ECO:0000259" key="4">
    <source>
        <dbReference type="PROSITE" id="PS50043"/>
    </source>
</evidence>
<dbReference type="Gene3D" id="1.10.10.10">
    <property type="entry name" value="Winged helix-like DNA-binding domain superfamily/Winged helix DNA-binding domain"/>
    <property type="match status" value="1"/>
</dbReference>
<keyword evidence="6" id="KW-1185">Reference proteome</keyword>
<dbReference type="PANTHER" id="PTHR44688">
    <property type="entry name" value="DNA-BINDING TRANSCRIPTIONAL ACTIVATOR DEVR_DOSR"/>
    <property type="match status" value="1"/>
</dbReference>
<proteinExistence type="predicted"/>
<accession>T2KJ48</accession>
<evidence type="ECO:0000256" key="1">
    <source>
        <dbReference type="ARBA" id="ARBA00023015"/>
    </source>
</evidence>
<dbReference type="SMART" id="SM00421">
    <property type="entry name" value="HTH_LUXR"/>
    <property type="match status" value="1"/>
</dbReference>
<dbReference type="HOGENOM" id="CLU_091665_0_0_10"/>
<protein>
    <submittedName>
        <fullName evidence="5">Transcriptional regulator, LuxR family</fullName>
    </submittedName>
</protein>
<sequence length="266" mass="30556">MKSNFNEILEFWRTEYSSKVKIYENYKSKNQLQLFANIFSPGNTYFYVINAHNLEIEFVSEGVQDVLGISAEDIDIEKILSTALPEEIESLKKKELIIKDFFFNFVDKDKITDYKAVYTYKMTNFKNECCTMLHQLTVTSVTENHIPMHVLSVHSKIEHIQKQSLPYVSFISLTGGPSYYNVSIEHEVFNPKRIKDTPTNLLSILTKREIEIVKQISNGLNANEIGNMLSISPHTVRTHKKNILCKTGVKNTAELMAKGYIEGLLT</sequence>
<reference evidence="5 6" key="1">
    <citation type="journal article" date="2013" name="Appl. Environ. Microbiol.">
        <title>The genome of the alga-associated marine flavobacterium Formosa agariphila KMM 3901T reveals a broad potential for degradation of algal polysaccharides.</title>
        <authorList>
            <person name="Mann A.J."/>
            <person name="Hahnke R.L."/>
            <person name="Huang S."/>
            <person name="Werner J."/>
            <person name="Xing P."/>
            <person name="Barbeyron T."/>
            <person name="Huettel B."/>
            <person name="Stueber K."/>
            <person name="Reinhardt R."/>
            <person name="Harder J."/>
            <person name="Gloeckner F.O."/>
            <person name="Amann R.I."/>
            <person name="Teeling H."/>
        </authorList>
    </citation>
    <scope>NUCLEOTIDE SEQUENCE [LARGE SCALE GENOMIC DNA]</scope>
    <source>
        <strain evidence="6">DSM 15362 / KCTC 12365 / LMG 23005 / KMM 3901</strain>
    </source>
</reference>
<dbReference type="GO" id="GO:0006355">
    <property type="term" value="P:regulation of DNA-templated transcription"/>
    <property type="evidence" value="ECO:0007669"/>
    <property type="project" value="InterPro"/>
</dbReference>
<dbReference type="PROSITE" id="PS50043">
    <property type="entry name" value="HTH_LUXR_2"/>
    <property type="match status" value="1"/>
</dbReference>
<dbReference type="Pfam" id="PF00196">
    <property type="entry name" value="GerE"/>
    <property type="match status" value="1"/>
</dbReference>
<dbReference type="PATRIC" id="fig|1347342.6.peg.1205"/>
<dbReference type="Proteomes" id="UP000016160">
    <property type="component" value="Chromosome"/>
</dbReference>
<keyword evidence="2" id="KW-0238">DNA-binding</keyword>
<dbReference type="EMBL" id="HG315671">
    <property type="protein sequence ID" value="CDF78907.1"/>
    <property type="molecule type" value="Genomic_DNA"/>
</dbReference>
<keyword evidence="3" id="KW-0804">Transcription</keyword>
<dbReference type="PRINTS" id="PR00038">
    <property type="entry name" value="HTHLUXR"/>
</dbReference>
<gene>
    <name evidence="5" type="ORF">BN863_11950</name>
</gene>
<dbReference type="Gene3D" id="3.30.450.20">
    <property type="entry name" value="PAS domain"/>
    <property type="match status" value="1"/>
</dbReference>